<evidence type="ECO:0000313" key="1">
    <source>
        <dbReference type="EMBL" id="MBB5362333.1"/>
    </source>
</evidence>
<reference evidence="1 2" key="1">
    <citation type="submission" date="2020-08" db="EMBL/GenBank/DDBJ databases">
        <title>Genomic Encyclopedia of Type Strains, Phase IV (KMG-IV): sequencing the most valuable type-strain genomes for metagenomic binning, comparative biology and taxonomic classification.</title>
        <authorList>
            <person name="Goeker M."/>
        </authorList>
    </citation>
    <scope>NUCLEOTIDE SEQUENCE [LARGE SCALE GENOMIC DNA]</scope>
    <source>
        <strain evidence="1 2">DSM 27939</strain>
    </source>
</reference>
<protein>
    <recommendedName>
        <fullName evidence="3">Lipoprotein</fullName>
    </recommendedName>
</protein>
<comment type="caution">
    <text evidence="1">The sequence shown here is derived from an EMBL/GenBank/DDBJ whole genome shotgun (WGS) entry which is preliminary data.</text>
</comment>
<accession>A0A7W8JT66</accession>
<dbReference type="EMBL" id="JACHFL010000003">
    <property type="protein sequence ID" value="MBB5362333.1"/>
    <property type="molecule type" value="Genomic_DNA"/>
</dbReference>
<dbReference type="Proteomes" id="UP000552709">
    <property type="component" value="Unassembled WGS sequence"/>
</dbReference>
<dbReference type="AlphaFoldDB" id="A0A7W8JT66"/>
<sequence length="405" mass="42982">MKPSLALVTVSVLLLSSCGGPENRVPVVQPPPTDPATVTPAAPVPGQSVDLQNVPATVKGAAAQLAALTNPNSANIDPDLKTLINLFGEKIHLRINASDISTFAQGFDRQARVTTQGLDVVKELLPTGTRTYGADGTPTYVPTPTDGYVEIDQRSNTRIEANWKVAGAGTVFLNAGHRYDVQTGQLQELQQELPTNATASVTVAGKTVAALAFRMDPGDCLNTAGPIALTLSGWAGRATQPPVRMDLAYVWTDKNISFNASAVYHTTTQQVSAALKMDVTGSTTDRCGENYAFTPTRADMSGTLDIPGYRTDFNVYLRDLSNLTINSEAMQAQNPFLKIGGNVNASLNFNGAAVLTAVGPLADGSDMNLQPGDQVRFQYVKNGQLITTDLDGALRDIQPILAPQR</sequence>
<keyword evidence="2" id="KW-1185">Reference proteome</keyword>
<dbReference type="PROSITE" id="PS51257">
    <property type="entry name" value="PROKAR_LIPOPROTEIN"/>
    <property type="match status" value="1"/>
</dbReference>
<organism evidence="1 2">
    <name type="scientific">Deinococcus humi</name>
    <dbReference type="NCBI Taxonomy" id="662880"/>
    <lineage>
        <taxon>Bacteria</taxon>
        <taxon>Thermotogati</taxon>
        <taxon>Deinococcota</taxon>
        <taxon>Deinococci</taxon>
        <taxon>Deinococcales</taxon>
        <taxon>Deinococcaceae</taxon>
        <taxon>Deinococcus</taxon>
    </lineage>
</organism>
<evidence type="ECO:0000313" key="2">
    <source>
        <dbReference type="Proteomes" id="UP000552709"/>
    </source>
</evidence>
<name>A0A7W8JT66_9DEIO</name>
<gene>
    <name evidence="1" type="ORF">HNQ08_001428</name>
</gene>
<proteinExistence type="predicted"/>
<dbReference type="RefSeq" id="WP_184129090.1">
    <property type="nucleotide sequence ID" value="NZ_JACHFL010000003.1"/>
</dbReference>
<evidence type="ECO:0008006" key="3">
    <source>
        <dbReference type="Google" id="ProtNLM"/>
    </source>
</evidence>